<evidence type="ECO:0000313" key="2">
    <source>
        <dbReference type="EMBL" id="EME49491.1"/>
    </source>
</evidence>
<evidence type="ECO:0000256" key="1">
    <source>
        <dbReference type="SAM" id="MobiDB-lite"/>
    </source>
</evidence>
<feature type="region of interest" description="Disordered" evidence="1">
    <location>
        <begin position="1"/>
        <end position="61"/>
    </location>
</feature>
<dbReference type="EMBL" id="KB446535">
    <property type="protein sequence ID" value="EME49491.1"/>
    <property type="molecule type" value="Genomic_DNA"/>
</dbReference>
<accession>N1Q155</accession>
<proteinExistence type="predicted"/>
<keyword evidence="3" id="KW-1185">Reference proteome</keyword>
<dbReference type="STRING" id="675120.N1Q155"/>
<protein>
    <submittedName>
        <fullName evidence="2">Uncharacterized protein</fullName>
    </submittedName>
</protein>
<dbReference type="Proteomes" id="UP000016933">
    <property type="component" value="Unassembled WGS sequence"/>
</dbReference>
<reference evidence="3" key="1">
    <citation type="journal article" date="2012" name="PLoS Genet.">
        <title>The genomes of the fungal plant pathogens Cladosporium fulvum and Dothistroma septosporum reveal adaptation to different hosts and lifestyles but also signatures of common ancestry.</title>
        <authorList>
            <person name="de Wit P.J.G.M."/>
            <person name="van der Burgt A."/>
            <person name="Oekmen B."/>
            <person name="Stergiopoulos I."/>
            <person name="Abd-Elsalam K.A."/>
            <person name="Aerts A.L."/>
            <person name="Bahkali A.H."/>
            <person name="Beenen H.G."/>
            <person name="Chettri P."/>
            <person name="Cox M.P."/>
            <person name="Datema E."/>
            <person name="de Vries R.P."/>
            <person name="Dhillon B."/>
            <person name="Ganley A.R."/>
            <person name="Griffiths S.A."/>
            <person name="Guo Y."/>
            <person name="Hamelin R.C."/>
            <person name="Henrissat B."/>
            <person name="Kabir M.S."/>
            <person name="Jashni M.K."/>
            <person name="Kema G."/>
            <person name="Klaubauf S."/>
            <person name="Lapidus A."/>
            <person name="Levasseur A."/>
            <person name="Lindquist E."/>
            <person name="Mehrabi R."/>
            <person name="Ohm R.A."/>
            <person name="Owen T.J."/>
            <person name="Salamov A."/>
            <person name="Schwelm A."/>
            <person name="Schijlen E."/>
            <person name="Sun H."/>
            <person name="van den Burg H.A."/>
            <person name="van Ham R.C.H.J."/>
            <person name="Zhang S."/>
            <person name="Goodwin S.B."/>
            <person name="Grigoriev I.V."/>
            <person name="Collemare J."/>
            <person name="Bradshaw R.E."/>
        </authorList>
    </citation>
    <scope>NUCLEOTIDE SEQUENCE [LARGE SCALE GENOMIC DNA]</scope>
    <source>
        <strain evidence="3">NZE10 / CBS 128990</strain>
    </source>
</reference>
<dbReference type="HOGENOM" id="CLU_1019507_0_0_1"/>
<name>N1Q155_DOTSN</name>
<dbReference type="AlphaFoldDB" id="N1Q155"/>
<gene>
    <name evidence="2" type="ORF">DOTSEDRAFT_68303</name>
</gene>
<evidence type="ECO:0000313" key="3">
    <source>
        <dbReference type="Proteomes" id="UP000016933"/>
    </source>
</evidence>
<dbReference type="OrthoDB" id="10490835at2759"/>
<sequence>MEKASEPKPASPAASNTKVPAATTSAATPPHIPPKGCQSLTLGQDTDLGSDKSFAGKNNEFKKEETAPLVIPTVKVEPAEPTTSDRRIKLGSEESDYIVVSKAPVLSTEKTKTIAGATSVPDQSVTHPAADFACMMAKITALTKQVASLTNRVDLLESENFHLLGKIEPMCQMEERRRFLGTNDARSPFELSVKCPPDLYCKVQANAMLKVADLIRRVRVASKTSPARSPVPRLAADGQELGHALTLHEAGVTSNSSVEFMHEGASADEDEEL</sequence>
<reference evidence="2 3" key="2">
    <citation type="journal article" date="2012" name="PLoS Pathog.">
        <title>Diverse lifestyles and strategies of plant pathogenesis encoded in the genomes of eighteen Dothideomycetes fungi.</title>
        <authorList>
            <person name="Ohm R.A."/>
            <person name="Feau N."/>
            <person name="Henrissat B."/>
            <person name="Schoch C.L."/>
            <person name="Horwitz B.A."/>
            <person name="Barry K.W."/>
            <person name="Condon B.J."/>
            <person name="Copeland A.C."/>
            <person name="Dhillon B."/>
            <person name="Glaser F."/>
            <person name="Hesse C.N."/>
            <person name="Kosti I."/>
            <person name="LaButti K."/>
            <person name="Lindquist E.A."/>
            <person name="Lucas S."/>
            <person name="Salamov A.A."/>
            <person name="Bradshaw R.E."/>
            <person name="Ciuffetti L."/>
            <person name="Hamelin R.C."/>
            <person name="Kema G.H.J."/>
            <person name="Lawrence C."/>
            <person name="Scott J.A."/>
            <person name="Spatafora J.W."/>
            <person name="Turgeon B.G."/>
            <person name="de Wit P.J.G.M."/>
            <person name="Zhong S."/>
            <person name="Goodwin S.B."/>
            <person name="Grigoriev I.V."/>
        </authorList>
    </citation>
    <scope>NUCLEOTIDE SEQUENCE [LARGE SCALE GENOMIC DNA]</scope>
    <source>
        <strain evidence="3">NZE10 / CBS 128990</strain>
    </source>
</reference>
<organism evidence="2 3">
    <name type="scientific">Dothistroma septosporum (strain NZE10 / CBS 128990)</name>
    <name type="common">Red band needle blight fungus</name>
    <name type="synonym">Mycosphaerella pini</name>
    <dbReference type="NCBI Taxonomy" id="675120"/>
    <lineage>
        <taxon>Eukaryota</taxon>
        <taxon>Fungi</taxon>
        <taxon>Dikarya</taxon>
        <taxon>Ascomycota</taxon>
        <taxon>Pezizomycotina</taxon>
        <taxon>Dothideomycetes</taxon>
        <taxon>Dothideomycetidae</taxon>
        <taxon>Mycosphaerellales</taxon>
        <taxon>Mycosphaerellaceae</taxon>
        <taxon>Dothistroma</taxon>
    </lineage>
</organism>
<feature type="compositionally biased region" description="Low complexity" evidence="1">
    <location>
        <begin position="7"/>
        <end position="29"/>
    </location>
</feature>